<evidence type="ECO:0000256" key="4">
    <source>
        <dbReference type="ARBA" id="ARBA00023136"/>
    </source>
</evidence>
<evidence type="ECO:0000256" key="2">
    <source>
        <dbReference type="ARBA" id="ARBA00022692"/>
    </source>
</evidence>
<evidence type="ECO:0000313" key="7">
    <source>
        <dbReference type="Proteomes" id="UP000474024"/>
    </source>
</evidence>
<keyword evidence="7" id="KW-1185">Reference proteome</keyword>
<dbReference type="Pfam" id="PF02659">
    <property type="entry name" value="Mntp"/>
    <property type="match status" value="1"/>
</dbReference>
<organism evidence="6 7">
    <name type="scientific">Roseburia porci</name>
    <dbReference type="NCBI Taxonomy" id="2605790"/>
    <lineage>
        <taxon>Bacteria</taxon>
        <taxon>Bacillati</taxon>
        <taxon>Bacillota</taxon>
        <taxon>Clostridia</taxon>
        <taxon>Lachnospirales</taxon>
        <taxon>Lachnospiraceae</taxon>
        <taxon>Roseburia</taxon>
    </lineage>
</organism>
<feature type="transmembrane region" description="Helical" evidence="5">
    <location>
        <begin position="137"/>
        <end position="158"/>
    </location>
</feature>
<dbReference type="Proteomes" id="UP000474024">
    <property type="component" value="Unassembled WGS sequence"/>
</dbReference>
<gene>
    <name evidence="6" type="ORF">FYJ75_10825</name>
</gene>
<keyword evidence="1" id="KW-1003">Cell membrane</keyword>
<keyword evidence="2 5" id="KW-0812">Transmembrane</keyword>
<dbReference type="PANTHER" id="PTHR35529:SF2">
    <property type="entry name" value="SPORULATION PROTEIN YTAF-RELATED"/>
    <property type="match status" value="1"/>
</dbReference>
<feature type="transmembrane region" description="Helical" evidence="5">
    <location>
        <begin position="112"/>
        <end position="131"/>
    </location>
</feature>
<name>A0A6L5YSS3_9FIRM</name>
<sequence>MSWIENLLIIAGISLDIFGAVECQGSLVKKINKVHLAIICGLVTLWQLAALFVGHFLSDWIYIRTSEQSEMFLGHAIAIVIFFGLGIRLMVKAVKNERIEEHCETNLGFKRFVRMVAVTSLYTLLTGVAFGLLGTSFLGLVAFIILFSVVVVVAGMYTGYHYGFEFKNKAYVIGAVLLWIAGVDVTVRCVMDIL</sequence>
<keyword evidence="3 5" id="KW-1133">Transmembrane helix</keyword>
<feature type="transmembrane region" description="Helical" evidence="5">
    <location>
        <begin position="35"/>
        <end position="57"/>
    </location>
</feature>
<protein>
    <recommendedName>
        <fullName evidence="8">Manganese efflux pump MntP</fullName>
    </recommendedName>
</protein>
<feature type="transmembrane region" description="Helical" evidence="5">
    <location>
        <begin position="72"/>
        <end position="91"/>
    </location>
</feature>
<evidence type="ECO:0000256" key="5">
    <source>
        <dbReference type="SAM" id="Phobius"/>
    </source>
</evidence>
<evidence type="ECO:0008006" key="8">
    <source>
        <dbReference type="Google" id="ProtNLM"/>
    </source>
</evidence>
<evidence type="ECO:0000313" key="6">
    <source>
        <dbReference type="EMBL" id="MST75504.1"/>
    </source>
</evidence>
<accession>A0A6L5YSS3</accession>
<evidence type="ECO:0000256" key="3">
    <source>
        <dbReference type="ARBA" id="ARBA00022989"/>
    </source>
</evidence>
<dbReference type="PANTHER" id="PTHR35529">
    <property type="entry name" value="MANGANESE EFFLUX PUMP MNTP-RELATED"/>
    <property type="match status" value="1"/>
</dbReference>
<dbReference type="InterPro" id="IPR003810">
    <property type="entry name" value="Mntp/YtaF"/>
</dbReference>
<feature type="transmembrane region" description="Helical" evidence="5">
    <location>
        <begin position="170"/>
        <end position="191"/>
    </location>
</feature>
<proteinExistence type="predicted"/>
<reference evidence="6 7" key="1">
    <citation type="submission" date="2019-08" db="EMBL/GenBank/DDBJ databases">
        <title>In-depth cultivation of the pig gut microbiome towards novel bacterial diversity and tailored functional studies.</title>
        <authorList>
            <person name="Wylensek D."/>
            <person name="Hitch T.C.A."/>
            <person name="Clavel T."/>
        </authorList>
    </citation>
    <scope>NUCLEOTIDE SEQUENCE [LARGE SCALE GENOMIC DNA]</scope>
    <source>
        <strain evidence="6 7">MUC/MUC-530-WT-4D</strain>
    </source>
</reference>
<keyword evidence="4 5" id="KW-0472">Membrane</keyword>
<dbReference type="AlphaFoldDB" id="A0A6L5YSS3"/>
<dbReference type="RefSeq" id="WP_154430470.1">
    <property type="nucleotide sequence ID" value="NZ_VUNI01000020.1"/>
</dbReference>
<feature type="transmembrane region" description="Helical" evidence="5">
    <location>
        <begin position="6"/>
        <end position="23"/>
    </location>
</feature>
<dbReference type="EMBL" id="VUNI01000020">
    <property type="protein sequence ID" value="MST75504.1"/>
    <property type="molecule type" value="Genomic_DNA"/>
</dbReference>
<evidence type="ECO:0000256" key="1">
    <source>
        <dbReference type="ARBA" id="ARBA00022475"/>
    </source>
</evidence>
<comment type="caution">
    <text evidence="6">The sequence shown here is derived from an EMBL/GenBank/DDBJ whole genome shotgun (WGS) entry which is preliminary data.</text>
</comment>